<accession>A0ABR1MMP5</accession>
<feature type="transmembrane region" description="Helical" evidence="4">
    <location>
        <begin position="535"/>
        <end position="558"/>
    </location>
</feature>
<evidence type="ECO:0000256" key="1">
    <source>
        <dbReference type="ARBA" id="ARBA00022441"/>
    </source>
</evidence>
<dbReference type="Gene3D" id="1.20.5.510">
    <property type="entry name" value="Single helix bin"/>
    <property type="match status" value="1"/>
</dbReference>
<keyword evidence="4" id="KW-1133">Transmembrane helix</keyword>
<dbReference type="Gene3D" id="2.120.10.80">
    <property type="entry name" value="Kelch-type beta propeller"/>
    <property type="match status" value="1"/>
</dbReference>
<dbReference type="EMBL" id="JBBPDW010000004">
    <property type="protein sequence ID" value="KAK7553651.1"/>
    <property type="molecule type" value="Genomic_DNA"/>
</dbReference>
<dbReference type="InterPro" id="IPR015915">
    <property type="entry name" value="Kelch-typ_b-propeller"/>
</dbReference>
<keyword evidence="4" id="KW-0812">Transmembrane</keyword>
<evidence type="ECO:0000313" key="6">
    <source>
        <dbReference type="Proteomes" id="UP001365128"/>
    </source>
</evidence>
<evidence type="ECO:0000256" key="2">
    <source>
        <dbReference type="ARBA" id="ARBA00022737"/>
    </source>
</evidence>
<dbReference type="SUPFAM" id="SSF117281">
    <property type="entry name" value="Kelch motif"/>
    <property type="match status" value="1"/>
</dbReference>
<comment type="caution">
    <text evidence="5">The sequence shown here is derived from an EMBL/GenBank/DDBJ whole genome shotgun (WGS) entry which is preliminary data.</text>
</comment>
<keyword evidence="1" id="KW-0880">Kelch repeat</keyword>
<name>A0ABR1MMP5_9PEZI</name>
<evidence type="ECO:0000256" key="3">
    <source>
        <dbReference type="SAM" id="MobiDB-lite"/>
    </source>
</evidence>
<protein>
    <recommendedName>
        <fullName evidence="7">Kelch repeat protein</fullName>
    </recommendedName>
</protein>
<keyword evidence="6" id="KW-1185">Reference proteome</keyword>
<dbReference type="Proteomes" id="UP001365128">
    <property type="component" value="Unassembled WGS sequence"/>
</dbReference>
<evidence type="ECO:0000256" key="4">
    <source>
        <dbReference type="SAM" id="Phobius"/>
    </source>
</evidence>
<organism evidence="5 6">
    <name type="scientific">Phyllosticta citricarpa</name>
    <dbReference type="NCBI Taxonomy" id="55181"/>
    <lineage>
        <taxon>Eukaryota</taxon>
        <taxon>Fungi</taxon>
        <taxon>Dikarya</taxon>
        <taxon>Ascomycota</taxon>
        <taxon>Pezizomycotina</taxon>
        <taxon>Dothideomycetes</taxon>
        <taxon>Dothideomycetes incertae sedis</taxon>
        <taxon>Botryosphaeriales</taxon>
        <taxon>Phyllostictaceae</taxon>
        <taxon>Phyllosticta</taxon>
    </lineage>
</organism>
<evidence type="ECO:0000313" key="5">
    <source>
        <dbReference type="EMBL" id="KAK7553651.1"/>
    </source>
</evidence>
<gene>
    <name evidence="5" type="ORF">IWX46DRAFT_590763</name>
</gene>
<feature type="region of interest" description="Disordered" evidence="3">
    <location>
        <begin position="566"/>
        <end position="598"/>
    </location>
</feature>
<dbReference type="PANTHER" id="PTHR46228:SF2">
    <property type="entry name" value="KELCH REPEAT PROTEIN (AFU_ORTHOLOGUE AFUA_4G14350)"/>
    <property type="match status" value="1"/>
</dbReference>
<dbReference type="Pfam" id="PF24681">
    <property type="entry name" value="Kelch_KLHDC2_KLHL20_DRC7"/>
    <property type="match status" value="1"/>
</dbReference>
<evidence type="ECO:0008006" key="7">
    <source>
        <dbReference type="Google" id="ProtNLM"/>
    </source>
</evidence>
<feature type="transmembrane region" description="Helical" evidence="4">
    <location>
        <begin position="47"/>
        <end position="71"/>
    </location>
</feature>
<dbReference type="PANTHER" id="PTHR46228">
    <property type="entry name" value="KELCH DOMAIN-CONTAINING PROTEIN"/>
    <property type="match status" value="1"/>
</dbReference>
<sequence length="620" mass="67360">MHLRRNIAVSSAAVLESDCHSRLSLENNQSAHVRRRPLWCRLATRRIVYFATMSGTTPWLSTFLFFLFIAFKTTVAQASPENVPSAAVKTPSRRQVSNPATSNFIRRAIHSSVIVSNHLFIDGGEISQFVDGYEDPQWSRTNNYTLSIDMSSDWTNSSVEIKTVPKGGSPIFNWPGIWPESDNSFLMWGGYVSTKAANKTAPEKAVWRFTADSNGTGTWAKVDPGDPRSFTELTRPANGVCGTSNNTGYYIGGFHSNASDPDVSSSKTVPLTGMVRYNWETQTWSNVSSIPYTSPFGTALGGQMQYISTFGTEGLMMPMGGLTSSLNSWSESSGQLALTNLTIYDQATREWHAQQTTGDAPSKRNLFCAVGAPGSGGTFEIFVYGGWDGSLGLAYDDIYILSLPGFRWFKISSSTTGTPRSFHTCNRVASQMVVVGGVDYSLGVPEDWQDPDPWDNGLGVFDLNNLVWQSSYNASAAAYDTPQVVKEWYNNGGLNTVSWDSTAMRDLFSSAAIDSSGNTNSTQESSQGSSNHAGAIAGGVVGGVAGVALLAGLAFFLVRRRRASSKPSDPIQEYPMAEKDAQNEYNELPVRQPEIGSENLVHELSEDTANMSGLKKPGPK</sequence>
<keyword evidence="2" id="KW-0677">Repeat</keyword>
<keyword evidence="4" id="KW-0472">Membrane</keyword>
<reference evidence="5 6" key="1">
    <citation type="submission" date="2024-04" db="EMBL/GenBank/DDBJ databases">
        <title>Phyllosticta paracitricarpa is synonymous to the EU quarantine fungus P. citricarpa based on phylogenomic analyses.</title>
        <authorList>
            <consortium name="Lawrence Berkeley National Laboratory"/>
            <person name="Van Ingen-Buijs V.A."/>
            <person name="Van Westerhoven A.C."/>
            <person name="Haridas S."/>
            <person name="Skiadas P."/>
            <person name="Martin F."/>
            <person name="Groenewald J.Z."/>
            <person name="Crous P.W."/>
            <person name="Seidl M.F."/>
        </authorList>
    </citation>
    <scope>NUCLEOTIDE SEQUENCE [LARGE SCALE GENOMIC DNA]</scope>
    <source>
        <strain evidence="5 6">CBS 122670</strain>
    </source>
</reference>
<proteinExistence type="predicted"/>